<evidence type="ECO:0000313" key="2">
    <source>
        <dbReference type="EMBL" id="KPQ35459.1"/>
    </source>
</evidence>
<accession>A0A0P7YWS9</accession>
<feature type="domain" description="SLH" evidence="1">
    <location>
        <begin position="581"/>
        <end position="640"/>
    </location>
</feature>
<dbReference type="PROSITE" id="PS51272">
    <property type="entry name" value="SLH"/>
    <property type="match status" value="6"/>
</dbReference>
<feature type="domain" description="SLH" evidence="1">
    <location>
        <begin position="444"/>
        <end position="507"/>
    </location>
</feature>
<evidence type="ECO:0000313" key="3">
    <source>
        <dbReference type="Proteomes" id="UP000050465"/>
    </source>
</evidence>
<dbReference type="Proteomes" id="UP000050465">
    <property type="component" value="Unassembled WGS sequence"/>
</dbReference>
<dbReference type="PANTHER" id="PTHR43308:SF5">
    <property type="entry name" value="S-LAYER PROTEIN _ PEPTIDOGLYCAN ENDO-BETA-N-ACETYLGLUCOSAMINIDASE"/>
    <property type="match status" value="1"/>
</dbReference>
<dbReference type="InterPro" id="IPR012334">
    <property type="entry name" value="Pectin_lyas_fold"/>
</dbReference>
<dbReference type="EMBL" id="LJZR01000012">
    <property type="protein sequence ID" value="KPQ35459.1"/>
    <property type="molecule type" value="Genomic_DNA"/>
</dbReference>
<dbReference type="InterPro" id="IPR011050">
    <property type="entry name" value="Pectin_lyase_fold/virulence"/>
</dbReference>
<comment type="caution">
    <text evidence="2">The sequence shown here is derived from an EMBL/GenBank/DDBJ whole genome shotgun (WGS) entry which is preliminary data.</text>
</comment>
<gene>
    <name evidence="2" type="ORF">HLUCCA11_10880</name>
</gene>
<dbReference type="STRING" id="1666911.HLUCCA11_10880"/>
<dbReference type="InterPro" id="IPR011459">
    <property type="entry name" value="DUF1565"/>
</dbReference>
<proteinExistence type="predicted"/>
<feature type="domain" description="SLH" evidence="1">
    <location>
        <begin position="319"/>
        <end position="382"/>
    </location>
</feature>
<dbReference type="Pfam" id="PF07602">
    <property type="entry name" value="DUF1565"/>
    <property type="match status" value="1"/>
</dbReference>
<name>A0A0P7YWS9_9CYAN</name>
<dbReference type="Gene3D" id="2.160.20.10">
    <property type="entry name" value="Single-stranded right-handed beta-helix, Pectin lyase-like"/>
    <property type="match status" value="1"/>
</dbReference>
<feature type="domain" description="SLH" evidence="1">
    <location>
        <begin position="517"/>
        <end position="580"/>
    </location>
</feature>
<feature type="domain" description="SLH" evidence="1">
    <location>
        <begin position="384"/>
        <end position="443"/>
    </location>
</feature>
<dbReference type="InterPro" id="IPR001119">
    <property type="entry name" value="SLH_dom"/>
</dbReference>
<dbReference type="InterPro" id="IPR051465">
    <property type="entry name" value="Cell_Envelope_Struct_Comp"/>
</dbReference>
<organism evidence="2 3">
    <name type="scientific">Phormidesmis priestleyi Ana</name>
    <dbReference type="NCBI Taxonomy" id="1666911"/>
    <lineage>
        <taxon>Bacteria</taxon>
        <taxon>Bacillati</taxon>
        <taxon>Cyanobacteriota</taxon>
        <taxon>Cyanophyceae</taxon>
        <taxon>Leptolyngbyales</taxon>
        <taxon>Leptolyngbyaceae</taxon>
        <taxon>Phormidesmis</taxon>
    </lineage>
</organism>
<dbReference type="AlphaFoldDB" id="A0A0P7YWS9"/>
<evidence type="ECO:0000259" key="1">
    <source>
        <dbReference type="PROSITE" id="PS51272"/>
    </source>
</evidence>
<dbReference type="SUPFAM" id="SSF51126">
    <property type="entry name" value="Pectin lyase-like"/>
    <property type="match status" value="1"/>
</dbReference>
<feature type="domain" description="SLH" evidence="1">
    <location>
        <begin position="645"/>
        <end position="709"/>
    </location>
</feature>
<reference evidence="2 3" key="1">
    <citation type="submission" date="2015-09" db="EMBL/GenBank/DDBJ databases">
        <title>Identification and resolution of microdiversity through metagenomic sequencing of parallel consortia.</title>
        <authorList>
            <person name="Nelson W.C."/>
            <person name="Romine M.F."/>
            <person name="Lindemann S.R."/>
        </authorList>
    </citation>
    <scope>NUCLEOTIDE SEQUENCE [LARGE SCALE GENOMIC DNA]</scope>
    <source>
        <strain evidence="2">Ana</strain>
    </source>
</reference>
<dbReference type="PANTHER" id="PTHR43308">
    <property type="entry name" value="OUTER MEMBRANE PROTEIN ALPHA-RELATED"/>
    <property type="match status" value="1"/>
</dbReference>
<protein>
    <recommendedName>
        <fullName evidence="1">SLH domain-containing protein</fullName>
    </recommendedName>
</protein>
<dbReference type="Pfam" id="PF00395">
    <property type="entry name" value="SLH"/>
    <property type="match status" value="5"/>
</dbReference>
<sequence>MAVVYVSPTGRDLDEGTAQFPFRTVTRALQRARPGGVVQLAPGAYQAGERFPLVVPAGVTIAGTTRQAVVITGGGPADNATNDNAITDNVTVVLGDRAQLREVTITNPQGSGILANEGVALVVNNRLLNCQQHGLVATQKACPFISKNEFIGNGGSGLTMRAQAKGEIRQNIFERTGEGIVIGDQAAPLVIDNQLTGNRYAIVTANFARPVLRKNQAIASQEVALWVKDRAEPDIGHPQDLGENQFEGKTDDIRNDAAAPLATAGNQLNPIRVQGLVTYLASQIPAEVAVPAVLLGNVEPTPLPLPLPSPDPDPLAGLSLDSRFNDLVGHWSAPFVEALAEKALVKGFIDGTFRPDSQVTRAQFAALVAASFPTVEAIRPPIRFRDVATSFWAAPAIRQAQVQGFIAGFPDGMFRPDAPMTRVQAIVALVNGLALGSGRSESLLVYRDRAQIPSYAIEPVAAATQRELIVSYPNPYQLRPLDPITRAETAALVHQALVAAGTTPRLASPFISQAAAAAANFTDLSARHWAKSFIDPLVQKGWLSGFRDGSFQPDAPMTRAQFAALIVGAFDPAPVRPAISFRDVPESFWGALVIQRAYRANFMSGFPDLTFDPNYPLTKLQALLALVSGLNLKSADLLRARSRSLQVYTDRADIPTYAIDAVVCATQLGLVFNHPVLSELRPSRAASRAEVSAMVYQALVLADKMPAIASPDQVILS</sequence>